<evidence type="ECO:0000256" key="1">
    <source>
        <dbReference type="ARBA" id="ARBA00022490"/>
    </source>
</evidence>
<dbReference type="EC" id="2.3.2.29" evidence="4"/>
<feature type="domain" description="N-end aminoacyl transferase N-terminal" evidence="5">
    <location>
        <begin position="13"/>
        <end position="81"/>
    </location>
</feature>
<keyword evidence="8" id="KW-1185">Reference proteome</keyword>
<keyword evidence="2 4" id="KW-0808">Transferase</keyword>
<dbReference type="PANTHER" id="PTHR21367">
    <property type="entry name" value="ARGININE-TRNA-PROTEIN TRANSFERASE 1"/>
    <property type="match status" value="1"/>
</dbReference>
<proteinExistence type="inferred from homology"/>
<dbReference type="HAMAP" id="MF_00689">
    <property type="entry name" value="Bpt"/>
    <property type="match status" value="1"/>
</dbReference>
<organism evidence="7 8">
    <name type="scientific">Armatimonas rosea</name>
    <dbReference type="NCBI Taxonomy" id="685828"/>
    <lineage>
        <taxon>Bacteria</taxon>
        <taxon>Bacillati</taxon>
        <taxon>Armatimonadota</taxon>
        <taxon>Armatimonadia</taxon>
        <taxon>Armatimonadales</taxon>
        <taxon>Armatimonadaceae</taxon>
        <taxon>Armatimonas</taxon>
    </lineage>
</organism>
<dbReference type="Proteomes" id="UP000520814">
    <property type="component" value="Unassembled WGS sequence"/>
</dbReference>
<comment type="function">
    <text evidence="4">Functions in the N-end rule pathway of protein degradation where it conjugates Leu from its aminoacyl-tRNA to the N-termini of proteins containing an N-terminal aspartate or glutamate.</text>
</comment>
<dbReference type="InterPro" id="IPR030700">
    <property type="entry name" value="N-end_Aminoacyl_Trfase"/>
</dbReference>
<dbReference type="InterPro" id="IPR007471">
    <property type="entry name" value="N-end_Aminoacyl_Trfase_N"/>
</dbReference>
<comment type="caution">
    <text evidence="7">The sequence shown here is derived from an EMBL/GenBank/DDBJ whole genome shotgun (WGS) entry which is preliminary data.</text>
</comment>
<dbReference type="GO" id="GO:0008914">
    <property type="term" value="F:leucyl-tRNA--protein transferase activity"/>
    <property type="evidence" value="ECO:0007669"/>
    <property type="project" value="UniProtKB-UniRule"/>
</dbReference>
<comment type="catalytic activity">
    <reaction evidence="4">
        <text>N-terminal L-aspartyl-[protein] + L-leucyl-tRNA(Leu) = N-terminal L-leucyl-L-aspartyl-[protein] + tRNA(Leu) + H(+)</text>
        <dbReference type="Rhea" id="RHEA:50420"/>
        <dbReference type="Rhea" id="RHEA-COMP:9613"/>
        <dbReference type="Rhea" id="RHEA-COMP:9622"/>
        <dbReference type="Rhea" id="RHEA-COMP:12669"/>
        <dbReference type="Rhea" id="RHEA-COMP:12674"/>
        <dbReference type="ChEBI" id="CHEBI:15378"/>
        <dbReference type="ChEBI" id="CHEBI:64720"/>
        <dbReference type="ChEBI" id="CHEBI:78442"/>
        <dbReference type="ChEBI" id="CHEBI:78494"/>
        <dbReference type="ChEBI" id="CHEBI:133042"/>
        <dbReference type="EC" id="2.3.2.29"/>
    </reaction>
</comment>
<dbReference type="AlphaFoldDB" id="A0A7W9SNT7"/>
<evidence type="ECO:0000256" key="2">
    <source>
        <dbReference type="ARBA" id="ARBA00022679"/>
    </source>
</evidence>
<dbReference type="PANTHER" id="PTHR21367:SF1">
    <property type="entry name" value="ARGINYL-TRNA--PROTEIN TRANSFERASE 1"/>
    <property type="match status" value="1"/>
</dbReference>
<keyword evidence="3 4" id="KW-0012">Acyltransferase</keyword>
<dbReference type="EMBL" id="JACHGW010000002">
    <property type="protein sequence ID" value="MBB6050045.1"/>
    <property type="molecule type" value="Genomic_DNA"/>
</dbReference>
<evidence type="ECO:0000256" key="4">
    <source>
        <dbReference type="HAMAP-Rule" id="MF_00689"/>
    </source>
</evidence>
<reference evidence="7 8" key="1">
    <citation type="submission" date="2020-08" db="EMBL/GenBank/DDBJ databases">
        <title>Genomic Encyclopedia of Type Strains, Phase IV (KMG-IV): sequencing the most valuable type-strain genomes for metagenomic binning, comparative biology and taxonomic classification.</title>
        <authorList>
            <person name="Goeker M."/>
        </authorList>
    </citation>
    <scope>NUCLEOTIDE SEQUENCE [LARGE SCALE GENOMIC DNA]</scope>
    <source>
        <strain evidence="7 8">DSM 23562</strain>
    </source>
</reference>
<dbReference type="InterPro" id="IPR007472">
    <property type="entry name" value="N-end_Aminoacyl_Trfase_C"/>
</dbReference>
<evidence type="ECO:0000259" key="5">
    <source>
        <dbReference type="Pfam" id="PF04376"/>
    </source>
</evidence>
<dbReference type="SUPFAM" id="SSF55729">
    <property type="entry name" value="Acyl-CoA N-acyltransferases (Nat)"/>
    <property type="match status" value="1"/>
</dbReference>
<sequence>MRVLQTLTTGPEPCTYLPDQEATLEHVVVAQLSPEEYEQKMNDGWRKFGPVLFHPVCARCQECRPLRIPVAEFVPSRSQRRALAKNAGLEVRYARPTIEPTRLALYNRYHQHQEAQKGWPVGERDTDDYAFSFLHNPVPAVEISVWEGESLRAIVLADVTPSTVSGVYHYYDPTSEGSSLGTFAMLQTIALAQKLGKPWAYFGYWIATCPSLSYKANFRPCEVRQDDGQWQRLFV</sequence>
<protein>
    <recommendedName>
        <fullName evidence="4">Aspartate/glutamate leucyltransferase</fullName>
        <ecNumber evidence="4">2.3.2.29</ecNumber>
    </recommendedName>
</protein>
<dbReference type="GO" id="GO:0071596">
    <property type="term" value="P:ubiquitin-dependent protein catabolic process via the N-end rule pathway"/>
    <property type="evidence" value="ECO:0007669"/>
    <property type="project" value="InterPro"/>
</dbReference>
<dbReference type="GO" id="GO:0004057">
    <property type="term" value="F:arginyl-tRNA--protein transferase activity"/>
    <property type="evidence" value="ECO:0007669"/>
    <property type="project" value="InterPro"/>
</dbReference>
<keyword evidence="1 4" id="KW-0963">Cytoplasm</keyword>
<dbReference type="RefSeq" id="WP_184194246.1">
    <property type="nucleotide sequence ID" value="NZ_JACHGW010000002.1"/>
</dbReference>
<comment type="catalytic activity">
    <reaction evidence="4">
        <text>N-terminal L-glutamyl-[protein] + L-leucyl-tRNA(Leu) = N-terminal L-leucyl-L-glutamyl-[protein] + tRNA(Leu) + H(+)</text>
        <dbReference type="Rhea" id="RHEA:50412"/>
        <dbReference type="Rhea" id="RHEA-COMP:9613"/>
        <dbReference type="Rhea" id="RHEA-COMP:9622"/>
        <dbReference type="Rhea" id="RHEA-COMP:12664"/>
        <dbReference type="Rhea" id="RHEA-COMP:12668"/>
        <dbReference type="ChEBI" id="CHEBI:15378"/>
        <dbReference type="ChEBI" id="CHEBI:64721"/>
        <dbReference type="ChEBI" id="CHEBI:78442"/>
        <dbReference type="ChEBI" id="CHEBI:78494"/>
        <dbReference type="ChEBI" id="CHEBI:133041"/>
        <dbReference type="EC" id="2.3.2.29"/>
    </reaction>
</comment>
<dbReference type="InterPro" id="IPR017138">
    <property type="entry name" value="Asp_Glu_LeuTrfase"/>
</dbReference>
<dbReference type="PIRSF" id="PIRSF037208">
    <property type="entry name" value="ATE_pro_prd"/>
    <property type="match status" value="1"/>
</dbReference>
<dbReference type="Pfam" id="PF04376">
    <property type="entry name" value="ATE_N"/>
    <property type="match status" value="1"/>
</dbReference>
<comment type="similarity">
    <text evidence="4">Belongs to the R-transferase family. Bpt subfamily.</text>
</comment>
<evidence type="ECO:0000256" key="3">
    <source>
        <dbReference type="ARBA" id="ARBA00023315"/>
    </source>
</evidence>
<dbReference type="GO" id="GO:0005737">
    <property type="term" value="C:cytoplasm"/>
    <property type="evidence" value="ECO:0007669"/>
    <property type="project" value="UniProtKB-SubCell"/>
</dbReference>
<name>A0A7W9SNT7_ARMRO</name>
<gene>
    <name evidence="4" type="primary">bpt</name>
    <name evidence="7" type="ORF">HNQ39_001836</name>
</gene>
<feature type="domain" description="N-end rule aminoacyl transferase C-terminal" evidence="6">
    <location>
        <begin position="103"/>
        <end position="223"/>
    </location>
</feature>
<accession>A0A7W9SNT7</accession>
<dbReference type="NCBIfam" id="NF002346">
    <property type="entry name" value="PRK01305.2-3"/>
    <property type="match status" value="1"/>
</dbReference>
<evidence type="ECO:0000313" key="8">
    <source>
        <dbReference type="Proteomes" id="UP000520814"/>
    </source>
</evidence>
<evidence type="ECO:0000313" key="7">
    <source>
        <dbReference type="EMBL" id="MBB6050045.1"/>
    </source>
</evidence>
<comment type="subcellular location">
    <subcellularLocation>
        <location evidence="4">Cytoplasm</location>
    </subcellularLocation>
</comment>
<dbReference type="InterPro" id="IPR016181">
    <property type="entry name" value="Acyl_CoA_acyltransferase"/>
</dbReference>
<dbReference type="Pfam" id="PF04377">
    <property type="entry name" value="ATE_C"/>
    <property type="match status" value="1"/>
</dbReference>
<evidence type="ECO:0000259" key="6">
    <source>
        <dbReference type="Pfam" id="PF04377"/>
    </source>
</evidence>